<evidence type="ECO:0000256" key="6">
    <source>
        <dbReference type="SAM" id="Phobius"/>
    </source>
</evidence>
<dbReference type="InterPro" id="IPR045584">
    <property type="entry name" value="Pilin-like"/>
</dbReference>
<keyword evidence="4 6" id="KW-1133">Transmembrane helix</keyword>
<evidence type="ECO:0000313" key="8">
    <source>
        <dbReference type="Proteomes" id="UP000178235"/>
    </source>
</evidence>
<dbReference type="SUPFAM" id="SSF54523">
    <property type="entry name" value="Pili subunits"/>
    <property type="match status" value="1"/>
</dbReference>
<dbReference type="InterPro" id="IPR002416">
    <property type="entry name" value="T2SS_protein-GspH"/>
</dbReference>
<dbReference type="GO" id="GO:0015627">
    <property type="term" value="C:type II protein secretion system complex"/>
    <property type="evidence" value="ECO:0007669"/>
    <property type="project" value="InterPro"/>
</dbReference>
<organism evidence="7 8">
    <name type="scientific">Candidatus Nomurabacteria bacterium RIFCSPHIGHO2_01_FULL_42_15</name>
    <dbReference type="NCBI Taxonomy" id="1801742"/>
    <lineage>
        <taxon>Bacteria</taxon>
        <taxon>Candidatus Nomuraibacteriota</taxon>
    </lineage>
</organism>
<reference evidence="7 8" key="1">
    <citation type="journal article" date="2016" name="Nat. Commun.">
        <title>Thousands of microbial genomes shed light on interconnected biogeochemical processes in an aquifer system.</title>
        <authorList>
            <person name="Anantharaman K."/>
            <person name="Brown C.T."/>
            <person name="Hug L.A."/>
            <person name="Sharon I."/>
            <person name="Castelle C.J."/>
            <person name="Probst A.J."/>
            <person name="Thomas B.C."/>
            <person name="Singh A."/>
            <person name="Wilkins M.J."/>
            <person name="Karaoz U."/>
            <person name="Brodie E.L."/>
            <person name="Williams K.H."/>
            <person name="Hubbard S.S."/>
            <person name="Banfield J.F."/>
        </authorList>
    </citation>
    <scope>NUCLEOTIDE SEQUENCE [LARGE SCALE GENOMIC DNA]</scope>
</reference>
<protein>
    <recommendedName>
        <fullName evidence="9">Type II secretion system protein GspG C-terminal domain-containing protein</fullName>
    </recommendedName>
</protein>
<evidence type="ECO:0000256" key="1">
    <source>
        <dbReference type="ARBA" id="ARBA00004167"/>
    </source>
</evidence>
<dbReference type="PROSITE" id="PS00409">
    <property type="entry name" value="PROKAR_NTER_METHYL"/>
    <property type="match status" value="1"/>
</dbReference>
<dbReference type="GO" id="GO:0016020">
    <property type="term" value="C:membrane"/>
    <property type="evidence" value="ECO:0007669"/>
    <property type="project" value="UniProtKB-SubCell"/>
</dbReference>
<evidence type="ECO:0000256" key="5">
    <source>
        <dbReference type="ARBA" id="ARBA00023136"/>
    </source>
</evidence>
<keyword evidence="3 6" id="KW-0812">Transmembrane</keyword>
<evidence type="ECO:0000313" key="7">
    <source>
        <dbReference type="EMBL" id="OGI68548.1"/>
    </source>
</evidence>
<dbReference type="Pfam" id="PF07963">
    <property type="entry name" value="N_methyl"/>
    <property type="match status" value="1"/>
</dbReference>
<dbReference type="PRINTS" id="PR00885">
    <property type="entry name" value="BCTERIALGSPH"/>
</dbReference>
<comment type="subcellular location">
    <subcellularLocation>
        <location evidence="1">Membrane</location>
        <topology evidence="1">Single-pass membrane protein</topology>
    </subcellularLocation>
</comment>
<sequence length="153" mass="16107">MNKINKKGGFTLIEILVVIAIIAVLAAIVLVAINPAKRFQDARQSQRQANVESILNALQQRMVDNKGLLTGCPTVPTTATNIGDADYDLAPCISGYLAILPVDPEVGTWTDATDYDTGYTIQSIGTTGQITIDAPAALADDTPSAGYAISATR</sequence>
<comment type="caution">
    <text evidence="7">The sequence shown here is derived from an EMBL/GenBank/DDBJ whole genome shotgun (WGS) entry which is preliminary data.</text>
</comment>
<dbReference type="EMBL" id="MFTS01000003">
    <property type="protein sequence ID" value="OGI68548.1"/>
    <property type="molecule type" value="Genomic_DNA"/>
</dbReference>
<evidence type="ECO:0000256" key="3">
    <source>
        <dbReference type="ARBA" id="ARBA00022692"/>
    </source>
</evidence>
<proteinExistence type="predicted"/>
<keyword evidence="5 6" id="KW-0472">Membrane</keyword>
<dbReference type="PANTHER" id="PTHR30093:SF43">
    <property type="entry name" value="SLR2015 PROTEIN"/>
    <property type="match status" value="1"/>
</dbReference>
<evidence type="ECO:0000256" key="4">
    <source>
        <dbReference type="ARBA" id="ARBA00022989"/>
    </source>
</evidence>
<keyword evidence="2" id="KW-0488">Methylation</keyword>
<dbReference type="GO" id="GO:0015628">
    <property type="term" value="P:protein secretion by the type II secretion system"/>
    <property type="evidence" value="ECO:0007669"/>
    <property type="project" value="InterPro"/>
</dbReference>
<evidence type="ECO:0000256" key="2">
    <source>
        <dbReference type="ARBA" id="ARBA00022481"/>
    </source>
</evidence>
<name>A0A1F6VG38_9BACT</name>
<gene>
    <name evidence="7" type="ORF">A2738_01565</name>
</gene>
<feature type="transmembrane region" description="Helical" evidence="6">
    <location>
        <begin position="12"/>
        <end position="33"/>
    </location>
</feature>
<evidence type="ECO:0008006" key="9">
    <source>
        <dbReference type="Google" id="ProtNLM"/>
    </source>
</evidence>
<dbReference type="InterPro" id="IPR012902">
    <property type="entry name" value="N_methyl_site"/>
</dbReference>
<dbReference type="Gene3D" id="3.30.700.10">
    <property type="entry name" value="Glycoprotein, Type 4 Pilin"/>
    <property type="match status" value="1"/>
</dbReference>
<dbReference type="Proteomes" id="UP000178235">
    <property type="component" value="Unassembled WGS sequence"/>
</dbReference>
<dbReference type="NCBIfam" id="TIGR02532">
    <property type="entry name" value="IV_pilin_GFxxxE"/>
    <property type="match status" value="1"/>
</dbReference>
<accession>A0A1F6VG38</accession>
<dbReference type="AlphaFoldDB" id="A0A1F6VG38"/>
<dbReference type="PANTHER" id="PTHR30093">
    <property type="entry name" value="GENERAL SECRETION PATHWAY PROTEIN G"/>
    <property type="match status" value="1"/>
</dbReference>